<reference evidence="6" key="4">
    <citation type="submission" date="2023-01" db="EMBL/GenBank/DDBJ databases">
        <title>Draft genome sequence of Methylobacterium oxalidis strain NBRC 107715.</title>
        <authorList>
            <person name="Sun Q."/>
            <person name="Mori K."/>
        </authorList>
    </citation>
    <scope>NUCLEOTIDE SEQUENCE</scope>
    <source>
        <strain evidence="6">NBRC 107715</strain>
    </source>
</reference>
<keyword evidence="8" id="KW-1185">Reference proteome</keyword>
<keyword evidence="2" id="KW-0472">Membrane</keyword>
<evidence type="ECO:0000313" key="8">
    <source>
        <dbReference type="Proteomes" id="UP001156856"/>
    </source>
</evidence>
<dbReference type="PANTHER" id="PTHR30386:SF24">
    <property type="entry name" value="MULTIDRUG RESISTANCE EFFLUX PUMP"/>
    <property type="match status" value="1"/>
</dbReference>
<dbReference type="Pfam" id="PF25917">
    <property type="entry name" value="BSH_RND"/>
    <property type="match status" value="1"/>
</dbReference>
<reference evidence="6" key="1">
    <citation type="journal article" date="2014" name="Int. J. Syst. Evol. Microbiol.">
        <title>Complete genome of a new Firmicutes species belonging to the dominant human colonic microbiota ('Ruminococcus bicirculans') reveals two chromosomes and a selective capacity to utilize plant glucans.</title>
        <authorList>
            <consortium name="NISC Comparative Sequencing Program"/>
            <person name="Wegmann U."/>
            <person name="Louis P."/>
            <person name="Goesmann A."/>
            <person name="Henrissat B."/>
            <person name="Duncan S.H."/>
            <person name="Flint H.J."/>
        </authorList>
    </citation>
    <scope>NUCLEOTIDE SEQUENCE</scope>
    <source>
        <strain evidence="6">NBRC 107715</strain>
    </source>
</reference>
<feature type="domain" description="Multidrug resistance protein MdtA-like barrel-sandwich hybrid" evidence="3">
    <location>
        <begin position="104"/>
        <end position="294"/>
    </location>
</feature>
<protein>
    <recommendedName>
        <fullName evidence="9">Hemolysin D</fullName>
    </recommendedName>
</protein>
<reference evidence="5 7" key="3">
    <citation type="submission" date="2019-07" db="EMBL/GenBank/DDBJ databases">
        <title>Whole genome shotgun sequence of Methylobacterium oxalidis NBRC 107715.</title>
        <authorList>
            <person name="Hosoyama A."/>
            <person name="Uohara A."/>
            <person name="Ohji S."/>
            <person name="Ichikawa N."/>
        </authorList>
    </citation>
    <scope>NUCLEOTIDE SEQUENCE [LARGE SCALE GENOMIC DNA]</scope>
    <source>
        <strain evidence="5 7">NBRC 107715</strain>
    </source>
</reference>
<evidence type="ECO:0000256" key="1">
    <source>
        <dbReference type="SAM" id="MobiDB-lite"/>
    </source>
</evidence>
<evidence type="ECO:0008006" key="9">
    <source>
        <dbReference type="Google" id="ProtNLM"/>
    </source>
</evidence>
<dbReference type="InterPro" id="IPR050739">
    <property type="entry name" value="MFP"/>
</dbReference>
<proteinExistence type="predicted"/>
<dbReference type="InterPro" id="IPR058792">
    <property type="entry name" value="Beta-barrel_RND_2"/>
</dbReference>
<dbReference type="SUPFAM" id="SSF111369">
    <property type="entry name" value="HlyD-like secretion proteins"/>
    <property type="match status" value="2"/>
</dbReference>
<feature type="region of interest" description="Disordered" evidence="1">
    <location>
        <begin position="1"/>
        <end position="34"/>
    </location>
</feature>
<dbReference type="EMBL" id="BSPK01000020">
    <property type="protein sequence ID" value="GLS63252.1"/>
    <property type="molecule type" value="Genomic_DNA"/>
</dbReference>
<dbReference type="Gene3D" id="1.10.287.470">
    <property type="entry name" value="Helix hairpin bin"/>
    <property type="match status" value="1"/>
</dbReference>
<dbReference type="Pfam" id="PF25954">
    <property type="entry name" value="Beta-barrel_RND_2"/>
    <property type="match status" value="1"/>
</dbReference>
<dbReference type="EMBL" id="BJZU01000050">
    <property type="protein sequence ID" value="GEP04693.1"/>
    <property type="molecule type" value="Genomic_DNA"/>
</dbReference>
<dbReference type="Proteomes" id="UP001156856">
    <property type="component" value="Unassembled WGS sequence"/>
</dbReference>
<evidence type="ECO:0000313" key="6">
    <source>
        <dbReference type="EMBL" id="GLS63252.1"/>
    </source>
</evidence>
<evidence type="ECO:0000259" key="3">
    <source>
        <dbReference type="Pfam" id="PF25917"/>
    </source>
</evidence>
<keyword evidence="2" id="KW-0812">Transmembrane</keyword>
<dbReference type="PANTHER" id="PTHR30386">
    <property type="entry name" value="MEMBRANE FUSION SUBUNIT OF EMRAB-TOLC MULTIDRUG EFFLUX PUMP"/>
    <property type="match status" value="1"/>
</dbReference>
<sequence length="413" mass="44085">MVCGMSLRDDDSARNDTVTDAVERPDARSAREEASARVPALAAASMPVPSPAARRRPLRRLVLTLLIAGALGGGGYKAYEWWTLGRFFVSTDDAYVQADISVLAAKVPGYLAAVPVRNGQSVRKGDVIATLDDGDYRLAVEAAHDKLLTQQATIARIGHQIEAARAQIAQGSAQVEAARADAVRAAADYARQQALEKSDFVAKSRIEQARADRDRTDAAVKGAEASLASSRANVDVLRAQQREAESLAVELKNAEDRAGRDLAFTTIRAPFDGVVGNKAVEAGAYVAPGSRIAALVPLESVRVDANFKETQLARMRPGQPVHIAVDAYPDRDIVGEVESLSPASGSVFSLLPPDNATGNFTKIVQRLPVRVRVPDSVAREGLLRPGLSVTARVDTREAGEARMRTAGHAPDRE</sequence>
<evidence type="ECO:0000256" key="2">
    <source>
        <dbReference type="SAM" id="Phobius"/>
    </source>
</evidence>
<accession>A0A512J443</accession>
<feature type="domain" description="CusB-like beta-barrel" evidence="4">
    <location>
        <begin position="303"/>
        <end position="343"/>
    </location>
</feature>
<feature type="transmembrane region" description="Helical" evidence="2">
    <location>
        <begin position="61"/>
        <end position="79"/>
    </location>
</feature>
<dbReference type="InterPro" id="IPR058625">
    <property type="entry name" value="MdtA-like_BSH"/>
</dbReference>
<name>A0A512J443_9HYPH</name>
<gene>
    <name evidence="6" type="ORF">GCM10007888_16330</name>
    <name evidence="5" type="ORF">MOX02_27310</name>
</gene>
<feature type="compositionally biased region" description="Basic and acidic residues" evidence="1">
    <location>
        <begin position="21"/>
        <end position="34"/>
    </location>
</feature>
<evidence type="ECO:0000313" key="7">
    <source>
        <dbReference type="Proteomes" id="UP000321960"/>
    </source>
</evidence>
<feature type="region of interest" description="Disordered" evidence="1">
    <location>
        <begin position="394"/>
        <end position="413"/>
    </location>
</feature>
<evidence type="ECO:0000259" key="4">
    <source>
        <dbReference type="Pfam" id="PF25954"/>
    </source>
</evidence>
<dbReference type="Gene3D" id="2.40.50.100">
    <property type="match status" value="1"/>
</dbReference>
<comment type="caution">
    <text evidence="5">The sequence shown here is derived from an EMBL/GenBank/DDBJ whole genome shotgun (WGS) entry which is preliminary data.</text>
</comment>
<dbReference type="AlphaFoldDB" id="A0A512J443"/>
<organism evidence="5 7">
    <name type="scientific">Methylobacterium oxalidis</name>
    <dbReference type="NCBI Taxonomy" id="944322"/>
    <lineage>
        <taxon>Bacteria</taxon>
        <taxon>Pseudomonadati</taxon>
        <taxon>Pseudomonadota</taxon>
        <taxon>Alphaproteobacteria</taxon>
        <taxon>Hyphomicrobiales</taxon>
        <taxon>Methylobacteriaceae</taxon>
        <taxon>Methylobacterium</taxon>
    </lineage>
</organism>
<evidence type="ECO:0000313" key="5">
    <source>
        <dbReference type="EMBL" id="GEP04693.1"/>
    </source>
</evidence>
<dbReference type="Gene3D" id="2.40.30.170">
    <property type="match status" value="1"/>
</dbReference>
<reference evidence="8" key="2">
    <citation type="journal article" date="2019" name="Int. J. Syst. Evol. Microbiol.">
        <title>The Global Catalogue of Microorganisms (GCM) 10K type strain sequencing project: providing services to taxonomists for standard genome sequencing and annotation.</title>
        <authorList>
            <consortium name="The Broad Institute Genomics Platform"/>
            <consortium name="The Broad Institute Genome Sequencing Center for Infectious Disease"/>
            <person name="Wu L."/>
            <person name="Ma J."/>
        </authorList>
    </citation>
    <scope>NUCLEOTIDE SEQUENCE [LARGE SCALE GENOMIC DNA]</scope>
    <source>
        <strain evidence="8">NBRC 107715</strain>
    </source>
</reference>
<dbReference type="GO" id="GO:0055085">
    <property type="term" value="P:transmembrane transport"/>
    <property type="evidence" value="ECO:0007669"/>
    <property type="project" value="InterPro"/>
</dbReference>
<dbReference type="Proteomes" id="UP000321960">
    <property type="component" value="Unassembled WGS sequence"/>
</dbReference>
<keyword evidence="2" id="KW-1133">Transmembrane helix</keyword>